<dbReference type="SUPFAM" id="SSF158472">
    <property type="entry name" value="HAMP domain-like"/>
    <property type="match status" value="1"/>
</dbReference>
<feature type="transmembrane region" description="Helical" evidence="12">
    <location>
        <begin position="12"/>
        <end position="34"/>
    </location>
</feature>
<evidence type="ECO:0000256" key="6">
    <source>
        <dbReference type="ARBA" id="ARBA00022741"/>
    </source>
</evidence>
<feature type="transmembrane region" description="Helical" evidence="12">
    <location>
        <begin position="271"/>
        <end position="293"/>
    </location>
</feature>
<dbReference type="AlphaFoldDB" id="A0A9D2FSV9"/>
<dbReference type="Pfam" id="PF06580">
    <property type="entry name" value="His_kinase"/>
    <property type="match status" value="1"/>
</dbReference>
<comment type="subcellular location">
    <subcellularLocation>
        <location evidence="1">Cell membrane</location>
        <topology evidence="1">Multi-pass membrane protein</topology>
    </subcellularLocation>
</comment>
<dbReference type="InterPro" id="IPR036890">
    <property type="entry name" value="HATPase_C_sf"/>
</dbReference>
<dbReference type="Pfam" id="PF02518">
    <property type="entry name" value="HATPase_c"/>
    <property type="match status" value="1"/>
</dbReference>
<reference evidence="14" key="1">
    <citation type="journal article" date="2021" name="PeerJ">
        <title>Extensive microbial diversity within the chicken gut microbiome revealed by metagenomics and culture.</title>
        <authorList>
            <person name="Gilroy R."/>
            <person name="Ravi A."/>
            <person name="Getino M."/>
            <person name="Pursley I."/>
            <person name="Horton D.L."/>
            <person name="Alikhan N.F."/>
            <person name="Baker D."/>
            <person name="Gharbi K."/>
            <person name="Hall N."/>
            <person name="Watson M."/>
            <person name="Adriaenssens E.M."/>
            <person name="Foster-Nyarko E."/>
            <person name="Jarju S."/>
            <person name="Secka A."/>
            <person name="Antonio M."/>
            <person name="Oren A."/>
            <person name="Chaudhuri R.R."/>
            <person name="La Ragione R."/>
            <person name="Hildebrand F."/>
            <person name="Pallen M.J."/>
        </authorList>
    </citation>
    <scope>NUCLEOTIDE SEQUENCE</scope>
    <source>
        <strain evidence="14">1068</strain>
    </source>
</reference>
<evidence type="ECO:0000256" key="1">
    <source>
        <dbReference type="ARBA" id="ARBA00004651"/>
    </source>
</evidence>
<evidence type="ECO:0000256" key="10">
    <source>
        <dbReference type="ARBA" id="ARBA00023012"/>
    </source>
</evidence>
<feature type="domain" description="HAMP" evidence="13">
    <location>
        <begin position="294"/>
        <end position="347"/>
    </location>
</feature>
<evidence type="ECO:0000256" key="11">
    <source>
        <dbReference type="ARBA" id="ARBA00023136"/>
    </source>
</evidence>
<dbReference type="InterPro" id="IPR050640">
    <property type="entry name" value="Bact_2-comp_sensor_kinase"/>
</dbReference>
<protein>
    <submittedName>
        <fullName evidence="14">Sensor histidine kinase</fullName>
    </submittedName>
</protein>
<dbReference type="PROSITE" id="PS50885">
    <property type="entry name" value="HAMP"/>
    <property type="match status" value="1"/>
</dbReference>
<evidence type="ECO:0000313" key="14">
    <source>
        <dbReference type="EMBL" id="HIZ66042.1"/>
    </source>
</evidence>
<evidence type="ECO:0000256" key="7">
    <source>
        <dbReference type="ARBA" id="ARBA00022777"/>
    </source>
</evidence>
<keyword evidence="9 12" id="KW-1133">Transmembrane helix</keyword>
<keyword evidence="11 12" id="KW-0472">Membrane</keyword>
<keyword evidence="4" id="KW-0808">Transferase</keyword>
<dbReference type="GO" id="GO:0005886">
    <property type="term" value="C:plasma membrane"/>
    <property type="evidence" value="ECO:0007669"/>
    <property type="project" value="UniProtKB-SubCell"/>
</dbReference>
<dbReference type="InterPro" id="IPR003594">
    <property type="entry name" value="HATPase_dom"/>
</dbReference>
<dbReference type="CDD" id="cd06225">
    <property type="entry name" value="HAMP"/>
    <property type="match status" value="1"/>
</dbReference>
<accession>A0A9D2FSV9</accession>
<keyword evidence="2" id="KW-1003">Cell membrane</keyword>
<dbReference type="Gene3D" id="6.10.340.10">
    <property type="match status" value="1"/>
</dbReference>
<evidence type="ECO:0000256" key="9">
    <source>
        <dbReference type="ARBA" id="ARBA00022989"/>
    </source>
</evidence>
<evidence type="ECO:0000256" key="3">
    <source>
        <dbReference type="ARBA" id="ARBA00022553"/>
    </source>
</evidence>
<evidence type="ECO:0000256" key="4">
    <source>
        <dbReference type="ARBA" id="ARBA00022679"/>
    </source>
</evidence>
<evidence type="ECO:0000256" key="12">
    <source>
        <dbReference type="SAM" id="Phobius"/>
    </source>
</evidence>
<dbReference type="EMBL" id="DXBG01000207">
    <property type="protein sequence ID" value="HIZ66042.1"/>
    <property type="molecule type" value="Genomic_DNA"/>
</dbReference>
<keyword evidence="8" id="KW-0067">ATP-binding</keyword>
<organism evidence="14 15">
    <name type="scientific">Candidatus Blautia pullicola</name>
    <dbReference type="NCBI Taxonomy" id="2838498"/>
    <lineage>
        <taxon>Bacteria</taxon>
        <taxon>Bacillati</taxon>
        <taxon>Bacillota</taxon>
        <taxon>Clostridia</taxon>
        <taxon>Lachnospirales</taxon>
        <taxon>Lachnospiraceae</taxon>
        <taxon>Blautia</taxon>
    </lineage>
</organism>
<dbReference type="GO" id="GO:0000155">
    <property type="term" value="F:phosphorelay sensor kinase activity"/>
    <property type="evidence" value="ECO:0007669"/>
    <property type="project" value="InterPro"/>
</dbReference>
<keyword evidence="10" id="KW-0902">Two-component regulatory system</keyword>
<dbReference type="Gene3D" id="3.30.565.10">
    <property type="entry name" value="Histidine kinase-like ATPase, C-terminal domain"/>
    <property type="match status" value="1"/>
</dbReference>
<dbReference type="InterPro" id="IPR003660">
    <property type="entry name" value="HAMP_dom"/>
</dbReference>
<evidence type="ECO:0000313" key="15">
    <source>
        <dbReference type="Proteomes" id="UP000824056"/>
    </source>
</evidence>
<dbReference type="SMART" id="SM00304">
    <property type="entry name" value="HAMP"/>
    <property type="match status" value="1"/>
</dbReference>
<dbReference type="InterPro" id="IPR010559">
    <property type="entry name" value="Sig_transdc_His_kin_internal"/>
</dbReference>
<sequence>MEEKKKPRQLYFKLFWTYTAIVVCIVLVLVLYFMSASQRRNLEANRQAMEQVNRQAAEYVEETEKIADYVFSDLYRSASELEDLLAYFSMEPEEYQKYSLDRYSATAGQVYKGIHNFLNEAFEAYDNLEKVELIGYKNCQMTQCYPEKKFYPGKDGKSRLYQVENPDYGEEGKLLYTKQIRNPDTMENEGCMIFTFEGKQSFQRLARDSRQTNLVIRAGKGGLVFQQQEDENWESKLEDDRFLSQETAEGPYEVYTYLNIKKASRLSLSTFWAILGIGAAAVLAGVLCIGFYVRRLTRRVDAVLEAMNQVTTGNLQARLETGNKRDELDMIGSHFNEMCEKLDLYIQKSYLAEIEKKNAQMQALQSQINPHFLYNTLEAIRMRAICNGDREVGRMLYSMVVLFRSQLKEADVITLGQELDYCKQYMELFEYRYQDSFTFRVECPVELLSLPIIKFVLQPIIENYFIHGIDRDRKDNRVLIRAQSQGERLIISVEDNGLGMSREDMEEKNKILAANSQEETGNKSIGISNVNRRIKAVYGEEYGVFIQAAEPQGLQVRITIKVEKGEAYEKGNVSGG</sequence>
<evidence type="ECO:0000259" key="13">
    <source>
        <dbReference type="PROSITE" id="PS50885"/>
    </source>
</evidence>
<gene>
    <name evidence="14" type="ORF">H9809_09130</name>
</gene>
<evidence type="ECO:0000256" key="2">
    <source>
        <dbReference type="ARBA" id="ARBA00022475"/>
    </source>
</evidence>
<keyword evidence="5 12" id="KW-0812">Transmembrane</keyword>
<proteinExistence type="predicted"/>
<dbReference type="PANTHER" id="PTHR34220">
    <property type="entry name" value="SENSOR HISTIDINE KINASE YPDA"/>
    <property type="match status" value="1"/>
</dbReference>
<keyword evidence="3" id="KW-0597">Phosphoprotein</keyword>
<comment type="caution">
    <text evidence="14">The sequence shown here is derived from an EMBL/GenBank/DDBJ whole genome shotgun (WGS) entry which is preliminary data.</text>
</comment>
<dbReference type="Pfam" id="PF00672">
    <property type="entry name" value="HAMP"/>
    <property type="match status" value="1"/>
</dbReference>
<dbReference type="GO" id="GO:0005524">
    <property type="term" value="F:ATP binding"/>
    <property type="evidence" value="ECO:0007669"/>
    <property type="project" value="UniProtKB-KW"/>
</dbReference>
<evidence type="ECO:0000256" key="5">
    <source>
        <dbReference type="ARBA" id="ARBA00022692"/>
    </source>
</evidence>
<keyword evidence="7 14" id="KW-0418">Kinase</keyword>
<dbReference type="Proteomes" id="UP000824056">
    <property type="component" value="Unassembled WGS sequence"/>
</dbReference>
<dbReference type="PANTHER" id="PTHR34220:SF11">
    <property type="entry name" value="SENSOR PROTEIN KINASE HPTS"/>
    <property type="match status" value="1"/>
</dbReference>
<dbReference type="SUPFAM" id="SSF55874">
    <property type="entry name" value="ATPase domain of HSP90 chaperone/DNA topoisomerase II/histidine kinase"/>
    <property type="match status" value="1"/>
</dbReference>
<name>A0A9D2FSV9_9FIRM</name>
<keyword evidence="6" id="KW-0547">Nucleotide-binding</keyword>
<evidence type="ECO:0000256" key="8">
    <source>
        <dbReference type="ARBA" id="ARBA00022840"/>
    </source>
</evidence>
<reference evidence="14" key="2">
    <citation type="submission" date="2021-04" db="EMBL/GenBank/DDBJ databases">
        <authorList>
            <person name="Gilroy R."/>
        </authorList>
    </citation>
    <scope>NUCLEOTIDE SEQUENCE</scope>
    <source>
        <strain evidence="14">1068</strain>
    </source>
</reference>